<accession>A0ABU1BTV7</accession>
<sequence length="62" mass="6771">MPYELLPLPIDAKTLHGLSPSLIESHHANNYGSAVKRLNLIQEQLGETDFDQAQGFVPNGLA</sequence>
<evidence type="ECO:0008006" key="3">
    <source>
        <dbReference type="Google" id="ProtNLM"/>
    </source>
</evidence>
<reference evidence="1 2" key="1">
    <citation type="submission" date="2023-08" db="EMBL/GenBank/DDBJ databases">
        <title>Oxalobacteraceae gen .nov., isolated from river sludge outside the plant.</title>
        <authorList>
            <person name="Zhao S.Y."/>
        </authorList>
    </citation>
    <scope>NUCLEOTIDE SEQUENCE [LARGE SCALE GENOMIC DNA]</scope>
    <source>
        <strain evidence="1 2">R-40</strain>
    </source>
</reference>
<dbReference type="EMBL" id="JAUYVH010000028">
    <property type="protein sequence ID" value="MDQ9172453.1"/>
    <property type="molecule type" value="Genomic_DNA"/>
</dbReference>
<dbReference type="InterPro" id="IPR036324">
    <property type="entry name" value="Mn/Fe_SOD_N_sf"/>
</dbReference>
<protein>
    <recommendedName>
        <fullName evidence="3">Superoxide dismutase</fullName>
    </recommendedName>
</protein>
<proteinExistence type="predicted"/>
<name>A0ABU1BTV7_9BURK</name>
<comment type="caution">
    <text evidence="1">The sequence shown here is derived from an EMBL/GenBank/DDBJ whole genome shotgun (WGS) entry which is preliminary data.</text>
</comment>
<dbReference type="RefSeq" id="WP_338438516.1">
    <property type="nucleotide sequence ID" value="NZ_JAUYVH010000028.1"/>
</dbReference>
<gene>
    <name evidence="1" type="ORF">Q8A64_18790</name>
</gene>
<dbReference type="SUPFAM" id="SSF46609">
    <property type="entry name" value="Fe,Mn superoxide dismutase (SOD), N-terminal domain"/>
    <property type="match status" value="1"/>
</dbReference>
<keyword evidence="2" id="KW-1185">Reference proteome</keyword>
<evidence type="ECO:0000313" key="2">
    <source>
        <dbReference type="Proteomes" id="UP001225596"/>
    </source>
</evidence>
<organism evidence="1 2">
    <name type="scientific">Keguizhuia sedimenti</name>
    <dbReference type="NCBI Taxonomy" id="3064264"/>
    <lineage>
        <taxon>Bacteria</taxon>
        <taxon>Pseudomonadati</taxon>
        <taxon>Pseudomonadota</taxon>
        <taxon>Betaproteobacteria</taxon>
        <taxon>Burkholderiales</taxon>
        <taxon>Oxalobacteraceae</taxon>
        <taxon>Keguizhuia</taxon>
    </lineage>
</organism>
<evidence type="ECO:0000313" key="1">
    <source>
        <dbReference type="EMBL" id="MDQ9172453.1"/>
    </source>
</evidence>
<dbReference type="Proteomes" id="UP001225596">
    <property type="component" value="Unassembled WGS sequence"/>
</dbReference>